<keyword evidence="2" id="KW-0812">Transmembrane</keyword>
<keyword evidence="2" id="KW-0472">Membrane</keyword>
<accession>A0A1M5RXF7</accession>
<organism evidence="3 4">
    <name type="scientific">Bradyrhizobium erythrophlei</name>
    <dbReference type="NCBI Taxonomy" id="1437360"/>
    <lineage>
        <taxon>Bacteria</taxon>
        <taxon>Pseudomonadati</taxon>
        <taxon>Pseudomonadota</taxon>
        <taxon>Alphaproteobacteria</taxon>
        <taxon>Hyphomicrobiales</taxon>
        <taxon>Nitrobacteraceae</taxon>
        <taxon>Bradyrhizobium</taxon>
    </lineage>
</organism>
<dbReference type="Proteomes" id="UP000190675">
    <property type="component" value="Chromosome I"/>
</dbReference>
<dbReference type="InterPro" id="IPR007060">
    <property type="entry name" value="FtsL/DivIC"/>
</dbReference>
<dbReference type="Pfam" id="PF04977">
    <property type="entry name" value="DivIC"/>
    <property type="match status" value="1"/>
</dbReference>
<proteinExistence type="predicted"/>
<dbReference type="EMBL" id="LT670818">
    <property type="protein sequence ID" value="SHH31042.1"/>
    <property type="molecule type" value="Genomic_DNA"/>
</dbReference>
<keyword evidence="1" id="KW-0175">Coiled coil</keyword>
<protein>
    <submittedName>
        <fullName evidence="3">Septum formation initiator</fullName>
    </submittedName>
</protein>
<name>A0A1M5RXF7_9BRAD</name>
<evidence type="ECO:0000313" key="3">
    <source>
        <dbReference type="EMBL" id="SHH31042.1"/>
    </source>
</evidence>
<feature type="transmembrane region" description="Helical" evidence="2">
    <location>
        <begin position="7"/>
        <end position="29"/>
    </location>
</feature>
<dbReference type="OrthoDB" id="9815600at2"/>
<evidence type="ECO:0000313" key="4">
    <source>
        <dbReference type="Proteomes" id="UP000190675"/>
    </source>
</evidence>
<keyword evidence="2" id="KW-1133">Transmembrane helix</keyword>
<evidence type="ECO:0000256" key="1">
    <source>
        <dbReference type="SAM" id="Coils"/>
    </source>
</evidence>
<gene>
    <name evidence="3" type="ORF">SAMN05444169_6826</name>
</gene>
<sequence length="105" mass="11949">MVSRSRLKSFLTGLALYTIAAAMIGYFGVNAYTGKYGLNARQELDQEIVALTSELARLKRERAEGEQRVSLLRSDRVDPDMLDERARYQLDYANPHDLVRINTPN</sequence>
<dbReference type="AlphaFoldDB" id="A0A1M5RXF7"/>
<dbReference type="RefSeq" id="WP_079569843.1">
    <property type="nucleotide sequence ID" value="NZ_LT670818.1"/>
</dbReference>
<reference evidence="3 4" key="1">
    <citation type="submission" date="2016-11" db="EMBL/GenBank/DDBJ databases">
        <authorList>
            <person name="Jaros S."/>
            <person name="Januszkiewicz K."/>
            <person name="Wedrychowicz H."/>
        </authorList>
    </citation>
    <scope>NUCLEOTIDE SEQUENCE [LARGE SCALE GENOMIC DNA]</scope>
    <source>
        <strain evidence="3 4">GAS242</strain>
    </source>
</reference>
<evidence type="ECO:0000256" key="2">
    <source>
        <dbReference type="SAM" id="Phobius"/>
    </source>
</evidence>
<feature type="coiled-coil region" evidence="1">
    <location>
        <begin position="41"/>
        <end position="75"/>
    </location>
</feature>